<accession>A0A1R2B5V7</accession>
<dbReference type="AlphaFoldDB" id="A0A1R2B5V7"/>
<feature type="region of interest" description="Disordered" evidence="1">
    <location>
        <begin position="141"/>
        <end position="169"/>
    </location>
</feature>
<feature type="region of interest" description="Disordered" evidence="1">
    <location>
        <begin position="1"/>
        <end position="42"/>
    </location>
</feature>
<feature type="compositionally biased region" description="Basic and acidic residues" evidence="1">
    <location>
        <begin position="148"/>
        <end position="157"/>
    </location>
</feature>
<evidence type="ECO:0000313" key="3">
    <source>
        <dbReference type="Proteomes" id="UP000187209"/>
    </source>
</evidence>
<gene>
    <name evidence="2" type="ORF">SteCoe_29463</name>
</gene>
<feature type="region of interest" description="Disordered" evidence="1">
    <location>
        <begin position="455"/>
        <end position="752"/>
    </location>
</feature>
<name>A0A1R2B5V7_9CILI</name>
<keyword evidence="3" id="KW-1185">Reference proteome</keyword>
<comment type="caution">
    <text evidence="2">The sequence shown here is derived from an EMBL/GenBank/DDBJ whole genome shotgun (WGS) entry which is preliminary data.</text>
</comment>
<feature type="compositionally biased region" description="Polar residues" evidence="1">
    <location>
        <begin position="21"/>
        <end position="34"/>
    </location>
</feature>
<sequence>MSKNPSKSSSVQKDFVKYNKEQASQAKSKNFSKSIDQKIRQPASLSISKSTLSSFNTAKINQQKKKQEPPAKFIPTTVIESFQILNSPKPIQNQDKPPIETFHEKYEKVITPVKSSLTLKEQLYNPELSLEKFQGMLVQKSGSSKKSKSIEEEKTKDDEDENTNYKNTAKESQEINDIYNTLDEKAVENYKKSISENIIFQLQSIEEDTGSSKYYSPEASPKFNEEAGEDYMEVENDDKNLQLKTEKHSSVIHKYENICSFGNPETKFIQNDVDDEQNKLLDDEKKEEEMGKEHRFGKVWEDHGREIAKNDIEDGKDSRRSLGNADKEEIKDVRMEGYDEEVIGENYDVNANEKITYAGIPEISEHHIQTYPDSNFVRASIKDNLASIRRKSETHHEKSPKKQSLSPAFKMVEKTFGSQTVTNIDNIEKNPEINLSHEILKNSTRTKVFQTTEANEKFDKIKEPENEMLNSQRSSKYSMSNENKGSVSNKTSEALSYPLKSEKIPTKSNQDSQENRNLTEANNKTTQEIQNTLQSKSKKASIKSIPEENPSKSISNKKSVCATDDNKSESESEEQEKKKIEKNNKQVKENEQKKTSKPKLENNIIEDQRIQDASIEDNIISSSTESFASEKSDENDSEGYENAPKPEAKKYMTRKMSKLLKNDQGKRKKSKIKEKGKKMANSKKEMMEKEKEKLAPPKVFYEDVEDSETSNIRRSERLAKIKQLKEKRESEMQFAKRRPRSKKAGYRKRLKE</sequence>
<feature type="compositionally biased region" description="Basic residues" evidence="1">
    <location>
        <begin position="666"/>
        <end position="681"/>
    </location>
</feature>
<dbReference type="Proteomes" id="UP000187209">
    <property type="component" value="Unassembled WGS sequence"/>
</dbReference>
<feature type="compositionally biased region" description="Basic and acidic residues" evidence="1">
    <location>
        <begin position="711"/>
        <end position="731"/>
    </location>
</feature>
<feature type="compositionally biased region" description="Basic and acidic residues" evidence="1">
    <location>
        <begin position="564"/>
        <end position="610"/>
    </location>
</feature>
<reference evidence="2 3" key="1">
    <citation type="submission" date="2016-11" db="EMBL/GenBank/DDBJ databases">
        <title>The macronuclear genome of Stentor coeruleus: a giant cell with tiny introns.</title>
        <authorList>
            <person name="Slabodnick M."/>
            <person name="Ruby J.G."/>
            <person name="Reiff S.B."/>
            <person name="Swart E.C."/>
            <person name="Gosai S."/>
            <person name="Prabakaran S."/>
            <person name="Witkowska E."/>
            <person name="Larue G.E."/>
            <person name="Fisher S."/>
            <person name="Freeman R.M."/>
            <person name="Gunawardena J."/>
            <person name="Chu W."/>
            <person name="Stover N.A."/>
            <person name="Gregory B.D."/>
            <person name="Nowacki M."/>
            <person name="Derisi J."/>
            <person name="Roy S.W."/>
            <person name="Marshall W.F."/>
            <person name="Sood P."/>
        </authorList>
    </citation>
    <scope>NUCLEOTIDE SEQUENCE [LARGE SCALE GENOMIC DNA]</scope>
    <source>
        <strain evidence="2">WM001</strain>
    </source>
</reference>
<dbReference type="EMBL" id="MPUH01000925">
    <property type="protein sequence ID" value="OMJ72152.1"/>
    <property type="molecule type" value="Genomic_DNA"/>
</dbReference>
<feature type="compositionally biased region" description="Polar residues" evidence="1">
    <location>
        <begin position="468"/>
        <end position="494"/>
    </location>
</feature>
<feature type="compositionally biased region" description="Basic and acidic residues" evidence="1">
    <location>
        <begin position="682"/>
        <end position="695"/>
    </location>
</feature>
<evidence type="ECO:0000256" key="1">
    <source>
        <dbReference type="SAM" id="MobiDB-lite"/>
    </source>
</evidence>
<feature type="compositionally biased region" description="Polar residues" evidence="1">
    <location>
        <begin position="1"/>
        <end position="12"/>
    </location>
</feature>
<protein>
    <submittedName>
        <fullName evidence="2">Uncharacterized protein</fullName>
    </submittedName>
</protein>
<proteinExistence type="predicted"/>
<organism evidence="2 3">
    <name type="scientific">Stentor coeruleus</name>
    <dbReference type="NCBI Taxonomy" id="5963"/>
    <lineage>
        <taxon>Eukaryota</taxon>
        <taxon>Sar</taxon>
        <taxon>Alveolata</taxon>
        <taxon>Ciliophora</taxon>
        <taxon>Postciliodesmatophora</taxon>
        <taxon>Heterotrichea</taxon>
        <taxon>Heterotrichida</taxon>
        <taxon>Stentoridae</taxon>
        <taxon>Stentor</taxon>
    </lineage>
</organism>
<evidence type="ECO:0000313" key="2">
    <source>
        <dbReference type="EMBL" id="OMJ72152.1"/>
    </source>
</evidence>
<feature type="compositionally biased region" description="Basic and acidic residues" evidence="1">
    <location>
        <begin position="455"/>
        <end position="465"/>
    </location>
</feature>
<feature type="compositionally biased region" description="Polar residues" evidence="1">
    <location>
        <begin position="506"/>
        <end position="534"/>
    </location>
</feature>
<feature type="compositionally biased region" description="Basic residues" evidence="1">
    <location>
        <begin position="735"/>
        <end position="752"/>
    </location>
</feature>